<dbReference type="Proteomes" id="UP000724874">
    <property type="component" value="Unassembled WGS sequence"/>
</dbReference>
<dbReference type="AlphaFoldDB" id="A0A9P5TG70"/>
<dbReference type="PANTHER" id="PTHR33365:SF11">
    <property type="entry name" value="TAT PATHWAY SIGNAL SEQUENCE"/>
    <property type="match status" value="1"/>
</dbReference>
<sequence>MRPPTPPSFLWIFSFANFICLLYSLRKWSYSTEEQLSRTDNYPIEFSQALTFDTVAMTILRDTTHFQMDLKDRISRLEWTSLSDHPFVVHIGNDDRAFQVALFHQLHCVHVMEEAFLRGEYRGLNSHHIQHCLNYLRQSFICMADDSLENGDFTETWEATDRNGGNKVCRDWMGVSAAVRGNLQEWLDRNRSRSQ</sequence>
<evidence type="ECO:0000313" key="5">
    <source>
        <dbReference type="EMBL" id="KAF8870907.1"/>
    </source>
</evidence>
<keyword evidence="4" id="KW-0732">Signal</keyword>
<dbReference type="Pfam" id="PF11807">
    <property type="entry name" value="UstYa"/>
    <property type="match status" value="1"/>
</dbReference>
<comment type="pathway">
    <text evidence="1">Mycotoxin biosynthesis.</text>
</comment>
<comment type="similarity">
    <text evidence="3">Belongs to the ustYa family.</text>
</comment>
<evidence type="ECO:0000256" key="1">
    <source>
        <dbReference type="ARBA" id="ARBA00004685"/>
    </source>
</evidence>
<keyword evidence="2" id="KW-0560">Oxidoreductase</keyword>
<evidence type="ECO:0000313" key="6">
    <source>
        <dbReference type="Proteomes" id="UP000724874"/>
    </source>
</evidence>
<protein>
    <submittedName>
        <fullName evidence="5">Uncharacterized protein</fullName>
    </submittedName>
</protein>
<reference evidence="5" key="1">
    <citation type="submission" date="2020-11" db="EMBL/GenBank/DDBJ databases">
        <authorList>
            <consortium name="DOE Joint Genome Institute"/>
            <person name="Ahrendt S."/>
            <person name="Riley R."/>
            <person name="Andreopoulos W."/>
            <person name="LaButti K."/>
            <person name="Pangilinan J."/>
            <person name="Ruiz-duenas F.J."/>
            <person name="Barrasa J.M."/>
            <person name="Sanchez-Garcia M."/>
            <person name="Camarero S."/>
            <person name="Miyauchi S."/>
            <person name="Serrano A."/>
            <person name="Linde D."/>
            <person name="Babiker R."/>
            <person name="Drula E."/>
            <person name="Ayuso-Fernandez I."/>
            <person name="Pacheco R."/>
            <person name="Padilla G."/>
            <person name="Ferreira P."/>
            <person name="Barriuso J."/>
            <person name="Kellner H."/>
            <person name="Castanera R."/>
            <person name="Alfaro M."/>
            <person name="Ramirez L."/>
            <person name="Pisabarro A.G."/>
            <person name="Kuo A."/>
            <person name="Tritt A."/>
            <person name="Lipzen A."/>
            <person name="He G."/>
            <person name="Yan M."/>
            <person name="Ng V."/>
            <person name="Cullen D."/>
            <person name="Martin F."/>
            <person name="Rosso M.-N."/>
            <person name="Henrissat B."/>
            <person name="Hibbett D."/>
            <person name="Martinez A.T."/>
            <person name="Grigoriev I.V."/>
        </authorList>
    </citation>
    <scope>NUCLEOTIDE SEQUENCE</scope>
    <source>
        <strain evidence="5">AH 44721</strain>
    </source>
</reference>
<feature type="signal peptide" evidence="4">
    <location>
        <begin position="1"/>
        <end position="24"/>
    </location>
</feature>
<gene>
    <name evidence="5" type="ORF">CPB84DRAFT_1716930</name>
</gene>
<dbReference type="GO" id="GO:0043386">
    <property type="term" value="P:mycotoxin biosynthetic process"/>
    <property type="evidence" value="ECO:0007669"/>
    <property type="project" value="InterPro"/>
</dbReference>
<comment type="caution">
    <text evidence="5">The sequence shown here is derived from an EMBL/GenBank/DDBJ whole genome shotgun (WGS) entry which is preliminary data.</text>
</comment>
<dbReference type="InterPro" id="IPR021765">
    <property type="entry name" value="UstYa-like"/>
</dbReference>
<dbReference type="OrthoDB" id="3687641at2759"/>
<dbReference type="PANTHER" id="PTHR33365">
    <property type="entry name" value="YALI0B05434P"/>
    <property type="match status" value="1"/>
</dbReference>
<organism evidence="5 6">
    <name type="scientific">Gymnopilus junonius</name>
    <name type="common">Spectacular rustgill mushroom</name>
    <name type="synonym">Gymnopilus spectabilis subsp. junonius</name>
    <dbReference type="NCBI Taxonomy" id="109634"/>
    <lineage>
        <taxon>Eukaryota</taxon>
        <taxon>Fungi</taxon>
        <taxon>Dikarya</taxon>
        <taxon>Basidiomycota</taxon>
        <taxon>Agaricomycotina</taxon>
        <taxon>Agaricomycetes</taxon>
        <taxon>Agaricomycetidae</taxon>
        <taxon>Agaricales</taxon>
        <taxon>Agaricineae</taxon>
        <taxon>Hymenogastraceae</taxon>
        <taxon>Gymnopilus</taxon>
    </lineage>
</organism>
<keyword evidence="6" id="KW-1185">Reference proteome</keyword>
<accession>A0A9P5TG70</accession>
<proteinExistence type="inferred from homology"/>
<name>A0A9P5TG70_GYMJU</name>
<feature type="chain" id="PRO_5040417751" evidence="4">
    <location>
        <begin position="25"/>
        <end position="195"/>
    </location>
</feature>
<evidence type="ECO:0000256" key="4">
    <source>
        <dbReference type="SAM" id="SignalP"/>
    </source>
</evidence>
<dbReference type="GO" id="GO:0016491">
    <property type="term" value="F:oxidoreductase activity"/>
    <property type="evidence" value="ECO:0007669"/>
    <property type="project" value="UniProtKB-KW"/>
</dbReference>
<evidence type="ECO:0000256" key="3">
    <source>
        <dbReference type="ARBA" id="ARBA00035112"/>
    </source>
</evidence>
<dbReference type="EMBL" id="JADNYJ010000332">
    <property type="protein sequence ID" value="KAF8870907.1"/>
    <property type="molecule type" value="Genomic_DNA"/>
</dbReference>
<evidence type="ECO:0000256" key="2">
    <source>
        <dbReference type="ARBA" id="ARBA00023002"/>
    </source>
</evidence>